<comment type="function">
    <text evidence="1 9">May be involved in recombinational repair of damaged DNA.</text>
</comment>
<dbReference type="PANTHER" id="PTHR11059:SF0">
    <property type="entry name" value="DNA REPAIR PROTEIN RECN"/>
    <property type="match status" value="1"/>
</dbReference>
<dbReference type="AlphaFoldDB" id="A0A1H7GA90"/>
<comment type="similarity">
    <text evidence="2 9">Belongs to the RecN family.</text>
</comment>
<dbReference type="GO" id="GO:0006310">
    <property type="term" value="P:DNA recombination"/>
    <property type="evidence" value="ECO:0007669"/>
    <property type="project" value="InterPro"/>
</dbReference>
<dbReference type="SUPFAM" id="SSF52540">
    <property type="entry name" value="P-loop containing nucleoside triphosphate hydrolases"/>
    <property type="match status" value="2"/>
</dbReference>
<evidence type="ECO:0000256" key="8">
    <source>
        <dbReference type="ARBA" id="ARBA00033408"/>
    </source>
</evidence>
<dbReference type="RefSeq" id="WP_090826083.1">
    <property type="nucleotide sequence ID" value="NZ_FOBH01000001.1"/>
</dbReference>
<proteinExistence type="inferred from homology"/>
<feature type="domain" description="RecF/RecN/SMC N-terminal" evidence="10">
    <location>
        <begin position="2"/>
        <end position="509"/>
    </location>
</feature>
<dbReference type="Proteomes" id="UP000198620">
    <property type="component" value="Unassembled WGS sequence"/>
</dbReference>
<name>A0A1H7GA90_9PROT</name>
<dbReference type="FunFam" id="3.40.50.300:FF:000356">
    <property type="entry name" value="DNA repair protein RecN"/>
    <property type="match status" value="1"/>
</dbReference>
<keyword evidence="5 9" id="KW-0227">DNA damage</keyword>
<dbReference type="NCBIfam" id="NF008121">
    <property type="entry name" value="PRK10869.1"/>
    <property type="match status" value="1"/>
</dbReference>
<dbReference type="FunFam" id="3.40.50.300:FF:000319">
    <property type="entry name" value="DNA repair protein RecN"/>
    <property type="match status" value="1"/>
</dbReference>
<dbReference type="GO" id="GO:0009432">
    <property type="term" value="P:SOS response"/>
    <property type="evidence" value="ECO:0007669"/>
    <property type="project" value="UniProtKB-ARBA"/>
</dbReference>
<dbReference type="EMBL" id="FOBH01000001">
    <property type="protein sequence ID" value="SEK34964.1"/>
    <property type="molecule type" value="Genomic_DNA"/>
</dbReference>
<keyword evidence="4" id="KW-0547">Nucleotide-binding</keyword>
<dbReference type="Pfam" id="PF02463">
    <property type="entry name" value="SMC_N"/>
    <property type="match status" value="1"/>
</dbReference>
<dbReference type="GO" id="GO:0043590">
    <property type="term" value="C:bacterial nucleoid"/>
    <property type="evidence" value="ECO:0007669"/>
    <property type="project" value="TreeGrafter"/>
</dbReference>
<dbReference type="InterPro" id="IPR027417">
    <property type="entry name" value="P-loop_NTPase"/>
</dbReference>
<dbReference type="InterPro" id="IPR003395">
    <property type="entry name" value="RecF/RecN/SMC_N"/>
</dbReference>
<keyword evidence="7 9" id="KW-0234">DNA repair</keyword>
<keyword evidence="12" id="KW-1185">Reference proteome</keyword>
<evidence type="ECO:0000259" key="10">
    <source>
        <dbReference type="Pfam" id="PF02463"/>
    </source>
</evidence>
<evidence type="ECO:0000256" key="7">
    <source>
        <dbReference type="ARBA" id="ARBA00023204"/>
    </source>
</evidence>
<evidence type="ECO:0000256" key="2">
    <source>
        <dbReference type="ARBA" id="ARBA00009441"/>
    </source>
</evidence>
<accession>A0A1H7GA90</accession>
<dbReference type="PIRSF" id="PIRSF003128">
    <property type="entry name" value="RecN"/>
    <property type="match status" value="1"/>
</dbReference>
<evidence type="ECO:0000256" key="9">
    <source>
        <dbReference type="PIRNR" id="PIRNR003128"/>
    </source>
</evidence>
<evidence type="ECO:0000256" key="5">
    <source>
        <dbReference type="ARBA" id="ARBA00022763"/>
    </source>
</evidence>
<dbReference type="Gene3D" id="3.40.50.300">
    <property type="entry name" value="P-loop containing nucleotide triphosphate hydrolases"/>
    <property type="match status" value="2"/>
</dbReference>
<evidence type="ECO:0000313" key="12">
    <source>
        <dbReference type="Proteomes" id="UP000198620"/>
    </source>
</evidence>
<dbReference type="CDD" id="cd03241">
    <property type="entry name" value="ABC_RecN"/>
    <property type="match status" value="2"/>
</dbReference>
<reference evidence="11 12" key="1">
    <citation type="submission" date="2016-10" db="EMBL/GenBank/DDBJ databases">
        <authorList>
            <person name="de Groot N.N."/>
        </authorList>
    </citation>
    <scope>NUCLEOTIDE SEQUENCE [LARGE SCALE GENOMIC DNA]</scope>
    <source>
        <strain evidence="11 12">Nv1</strain>
    </source>
</reference>
<gene>
    <name evidence="11" type="ORF">SAMN05216387_101221</name>
</gene>
<evidence type="ECO:0000313" key="11">
    <source>
        <dbReference type="EMBL" id="SEK34964.1"/>
    </source>
</evidence>
<dbReference type="GO" id="GO:0005524">
    <property type="term" value="F:ATP binding"/>
    <property type="evidence" value="ECO:0007669"/>
    <property type="project" value="UniProtKB-KW"/>
</dbReference>
<evidence type="ECO:0000256" key="4">
    <source>
        <dbReference type="ARBA" id="ARBA00022741"/>
    </source>
</evidence>
<dbReference type="PANTHER" id="PTHR11059">
    <property type="entry name" value="DNA REPAIR PROTEIN RECN"/>
    <property type="match status" value="1"/>
</dbReference>
<dbReference type="InterPro" id="IPR004604">
    <property type="entry name" value="DNA_recomb/repair_RecN"/>
</dbReference>
<protein>
    <recommendedName>
        <fullName evidence="3 9">DNA repair protein RecN</fullName>
    </recommendedName>
    <alternativeName>
        <fullName evidence="8 9">Recombination protein N</fullName>
    </alternativeName>
</protein>
<evidence type="ECO:0000256" key="3">
    <source>
        <dbReference type="ARBA" id="ARBA00021315"/>
    </source>
</evidence>
<organism evidence="11 12">
    <name type="scientific">Nitrosovibrio tenuis</name>
    <dbReference type="NCBI Taxonomy" id="1233"/>
    <lineage>
        <taxon>Bacteria</taxon>
        <taxon>Pseudomonadati</taxon>
        <taxon>Pseudomonadota</taxon>
        <taxon>Betaproteobacteria</taxon>
        <taxon>Nitrosomonadales</taxon>
        <taxon>Nitrosomonadaceae</taxon>
        <taxon>Nitrosovibrio</taxon>
    </lineage>
</organism>
<dbReference type="STRING" id="1233.SAMN05216387_101221"/>
<evidence type="ECO:0000256" key="1">
    <source>
        <dbReference type="ARBA" id="ARBA00003618"/>
    </source>
</evidence>
<dbReference type="NCBIfam" id="TIGR00634">
    <property type="entry name" value="recN"/>
    <property type="match status" value="1"/>
</dbReference>
<keyword evidence="6" id="KW-0067">ATP-binding</keyword>
<sequence>MLKFLSIRDFVIVDHMELEFTSGFTVLTGETGAGKSILIDALSLVLGERGDADVVRNGCERAEISAEFDITGLPELATWLCENGLESDGADAGVCLMRRLVDNRGRSRSFINGCSATLQQLRTVGEKLVDIQGQHAHQSLLRIDMQRDLLDGFSGNRELVQRVAEAYRRWQNTRQRRLAWEQSSGAMMQEREHLEWQASELSALNFSLGEWEALQADHSRLSHAASLLEAAQMGLETLSEGETAALVQVNSVISRLNHLLDCDTGLKPLLDLMESAQIQLQEAVYELTHYQQRLDLDPQHLHDVEERLAAIHAAARKYRVIPAELPDLYRGITQRLAELGHKEDGDALVKEETASLDEYLTFAQQLSLERAKAAKALAQQVTAAMQTLAMAGGEFSVALVPLEHGNVNGMEHIEFQVSAHQGLPLRPLAKVASGGELSRIGLAIHVITSKLGAAPTLIFDEVDAGIGGRVAEIVGDLLKKLGAERQVLCITHLAQVASAGNHQWQITKSADPANGGKVSSRITVLDKKDRIEEIARMLGGAKITETTRKHAAEMLMAGQR</sequence>
<dbReference type="GO" id="GO:0006281">
    <property type="term" value="P:DNA repair"/>
    <property type="evidence" value="ECO:0007669"/>
    <property type="project" value="UniProtKB-KW"/>
</dbReference>
<dbReference type="OrthoDB" id="9806954at2"/>
<evidence type="ECO:0000256" key="6">
    <source>
        <dbReference type="ARBA" id="ARBA00022840"/>
    </source>
</evidence>